<dbReference type="PROSITE" id="PS00018">
    <property type="entry name" value="EF_HAND_1"/>
    <property type="match status" value="1"/>
</dbReference>
<dbReference type="InterPro" id="IPR011992">
    <property type="entry name" value="EF-hand-dom_pair"/>
</dbReference>
<dbReference type="InterPro" id="IPR018247">
    <property type="entry name" value="EF_Hand_1_Ca_BS"/>
</dbReference>
<dbReference type="InterPro" id="IPR002048">
    <property type="entry name" value="EF_hand_dom"/>
</dbReference>
<name>A0A7S2RK57_9STRA</name>
<feature type="compositionally biased region" description="Basic and acidic residues" evidence="2">
    <location>
        <begin position="114"/>
        <end position="134"/>
    </location>
</feature>
<dbReference type="GO" id="GO:0005509">
    <property type="term" value="F:calcium ion binding"/>
    <property type="evidence" value="ECO:0007669"/>
    <property type="project" value="InterPro"/>
</dbReference>
<feature type="domain" description="EF-hand" evidence="3">
    <location>
        <begin position="32"/>
        <end position="67"/>
    </location>
</feature>
<evidence type="ECO:0000256" key="2">
    <source>
        <dbReference type="SAM" id="MobiDB-lite"/>
    </source>
</evidence>
<sequence>MPSQTKEENAKNMGLAVFDKDSDSGEICFANEFKDKVVAIHGHFDKDEDGFLNYEELRSLQLCTSGNDMDSSLYVMICSAFGCHPNKGVSIDALRLTYAAEGTDVDEDYRKVFEDSNRQKSKNEKPSKNKSVVEKEDDVYEVGENGVDIS</sequence>
<gene>
    <name evidence="4" type="ORF">EANT1437_LOCUS7548</name>
</gene>
<dbReference type="EMBL" id="HBHI01014761">
    <property type="protein sequence ID" value="CAD9673318.1"/>
    <property type="molecule type" value="Transcribed_RNA"/>
</dbReference>
<dbReference type="Gene3D" id="1.10.238.10">
    <property type="entry name" value="EF-hand"/>
    <property type="match status" value="1"/>
</dbReference>
<evidence type="ECO:0000259" key="3">
    <source>
        <dbReference type="PROSITE" id="PS50222"/>
    </source>
</evidence>
<protein>
    <recommendedName>
        <fullName evidence="3">EF-hand domain-containing protein</fullName>
    </recommendedName>
</protein>
<organism evidence="4">
    <name type="scientific">Eucampia antarctica</name>
    <dbReference type="NCBI Taxonomy" id="49252"/>
    <lineage>
        <taxon>Eukaryota</taxon>
        <taxon>Sar</taxon>
        <taxon>Stramenopiles</taxon>
        <taxon>Ochrophyta</taxon>
        <taxon>Bacillariophyta</taxon>
        <taxon>Mediophyceae</taxon>
        <taxon>Biddulphiophycidae</taxon>
        <taxon>Hemiaulales</taxon>
        <taxon>Hemiaulaceae</taxon>
        <taxon>Eucampia</taxon>
    </lineage>
</organism>
<dbReference type="PROSITE" id="PS50222">
    <property type="entry name" value="EF_HAND_2"/>
    <property type="match status" value="1"/>
</dbReference>
<evidence type="ECO:0000256" key="1">
    <source>
        <dbReference type="ARBA" id="ARBA00022837"/>
    </source>
</evidence>
<feature type="region of interest" description="Disordered" evidence="2">
    <location>
        <begin position="114"/>
        <end position="150"/>
    </location>
</feature>
<reference evidence="4" key="1">
    <citation type="submission" date="2021-01" db="EMBL/GenBank/DDBJ databases">
        <authorList>
            <person name="Corre E."/>
            <person name="Pelletier E."/>
            <person name="Niang G."/>
            <person name="Scheremetjew M."/>
            <person name="Finn R."/>
            <person name="Kale V."/>
            <person name="Holt S."/>
            <person name="Cochrane G."/>
            <person name="Meng A."/>
            <person name="Brown T."/>
            <person name="Cohen L."/>
        </authorList>
    </citation>
    <scope>NUCLEOTIDE SEQUENCE</scope>
    <source>
        <strain evidence="4">CCMP1452</strain>
    </source>
</reference>
<keyword evidence="1" id="KW-0106">Calcium</keyword>
<accession>A0A7S2RK57</accession>
<dbReference type="AlphaFoldDB" id="A0A7S2RK57"/>
<proteinExistence type="predicted"/>
<dbReference type="SUPFAM" id="SSF47473">
    <property type="entry name" value="EF-hand"/>
    <property type="match status" value="1"/>
</dbReference>
<evidence type="ECO:0000313" key="4">
    <source>
        <dbReference type="EMBL" id="CAD9673318.1"/>
    </source>
</evidence>